<evidence type="ECO:0000313" key="3">
    <source>
        <dbReference type="Proteomes" id="UP000050430"/>
    </source>
</evidence>
<dbReference type="RefSeq" id="WP_062423086.1">
    <property type="nucleotide sequence ID" value="NZ_LGCK01000008.1"/>
</dbReference>
<keyword evidence="1" id="KW-0472">Membrane</keyword>
<dbReference type="STRING" id="229920.ADM99_08245"/>
<reference evidence="2 3" key="1">
    <citation type="submission" date="2015-07" db="EMBL/GenBank/DDBJ databases">
        <title>Genome sequence of Leptolinea tardivitalis DSM 16556.</title>
        <authorList>
            <person name="Hemp J."/>
            <person name="Ward L.M."/>
            <person name="Pace L.A."/>
            <person name="Fischer W.W."/>
        </authorList>
    </citation>
    <scope>NUCLEOTIDE SEQUENCE [LARGE SCALE GENOMIC DNA]</scope>
    <source>
        <strain evidence="2 3">YMTK-2</strain>
    </source>
</reference>
<evidence type="ECO:0000256" key="1">
    <source>
        <dbReference type="SAM" id="Phobius"/>
    </source>
</evidence>
<organism evidence="2 3">
    <name type="scientific">Leptolinea tardivitalis</name>
    <dbReference type="NCBI Taxonomy" id="229920"/>
    <lineage>
        <taxon>Bacteria</taxon>
        <taxon>Bacillati</taxon>
        <taxon>Chloroflexota</taxon>
        <taxon>Anaerolineae</taxon>
        <taxon>Anaerolineales</taxon>
        <taxon>Anaerolineaceae</taxon>
        <taxon>Leptolinea</taxon>
    </lineage>
</organism>
<accession>A0A0P6XC47</accession>
<feature type="transmembrane region" description="Helical" evidence="1">
    <location>
        <begin position="6"/>
        <end position="23"/>
    </location>
</feature>
<keyword evidence="3" id="KW-1185">Reference proteome</keyword>
<comment type="caution">
    <text evidence="2">The sequence shown here is derived from an EMBL/GenBank/DDBJ whole genome shotgun (WGS) entry which is preliminary data.</text>
</comment>
<name>A0A0P6XC47_9CHLR</name>
<sequence length="89" mass="9453">MTLPAFLFGVLVSTCLGAVFHLWKGGSFTTLLLDLLVSWLGFWLGHFAGVSAGLAIGTVGPLRLGSAIVGGIIFLSLGYWLFQEEPAKK</sequence>
<feature type="transmembrane region" description="Helical" evidence="1">
    <location>
        <begin position="35"/>
        <end position="56"/>
    </location>
</feature>
<gene>
    <name evidence="2" type="ORF">ADM99_08245</name>
</gene>
<proteinExistence type="predicted"/>
<dbReference type="AlphaFoldDB" id="A0A0P6XC47"/>
<dbReference type="EMBL" id="LGCK01000008">
    <property type="protein sequence ID" value="KPL72403.1"/>
    <property type="molecule type" value="Genomic_DNA"/>
</dbReference>
<feature type="transmembrane region" description="Helical" evidence="1">
    <location>
        <begin position="62"/>
        <end position="82"/>
    </location>
</feature>
<dbReference type="Proteomes" id="UP000050430">
    <property type="component" value="Unassembled WGS sequence"/>
</dbReference>
<evidence type="ECO:0000313" key="2">
    <source>
        <dbReference type="EMBL" id="KPL72403.1"/>
    </source>
</evidence>
<keyword evidence="1" id="KW-1133">Transmembrane helix</keyword>
<evidence type="ECO:0008006" key="4">
    <source>
        <dbReference type="Google" id="ProtNLM"/>
    </source>
</evidence>
<protein>
    <recommendedName>
        <fullName evidence="4">Transglycosylase</fullName>
    </recommendedName>
</protein>
<keyword evidence="1" id="KW-0812">Transmembrane</keyword>